<feature type="compositionally biased region" description="Low complexity" evidence="1">
    <location>
        <begin position="33"/>
        <end position="44"/>
    </location>
</feature>
<name>A0A080ZWH4_PHYNI</name>
<protein>
    <submittedName>
        <fullName evidence="2">Uncharacterized protein</fullName>
    </submittedName>
</protein>
<evidence type="ECO:0000256" key="1">
    <source>
        <dbReference type="SAM" id="MobiDB-lite"/>
    </source>
</evidence>
<evidence type="ECO:0000313" key="2">
    <source>
        <dbReference type="EMBL" id="ETO70985.1"/>
    </source>
</evidence>
<organism evidence="2 3">
    <name type="scientific">Phytophthora nicotianae P1976</name>
    <dbReference type="NCBI Taxonomy" id="1317066"/>
    <lineage>
        <taxon>Eukaryota</taxon>
        <taxon>Sar</taxon>
        <taxon>Stramenopiles</taxon>
        <taxon>Oomycota</taxon>
        <taxon>Peronosporomycetes</taxon>
        <taxon>Peronosporales</taxon>
        <taxon>Peronosporaceae</taxon>
        <taxon>Phytophthora</taxon>
    </lineage>
</organism>
<feature type="region of interest" description="Disordered" evidence="1">
    <location>
        <begin position="15"/>
        <end position="109"/>
    </location>
</feature>
<dbReference type="AlphaFoldDB" id="A0A080ZWH4"/>
<proteinExistence type="predicted"/>
<evidence type="ECO:0000313" key="3">
    <source>
        <dbReference type="Proteomes" id="UP000028582"/>
    </source>
</evidence>
<feature type="compositionally biased region" description="Polar residues" evidence="1">
    <location>
        <begin position="45"/>
        <end position="55"/>
    </location>
</feature>
<sequence>MDEVLDRWTAQLFEVARFRKPTTQDTEEQHNRSAGSGASLGQGLEKSQQVLQDQPDSFEDKEEELAQTQSDGVKADGGVNLEVIRQPTSSASRSKKRNRQQLGNREVWE</sequence>
<accession>A0A080ZWH4</accession>
<reference evidence="2 3" key="1">
    <citation type="submission" date="2013-11" db="EMBL/GenBank/DDBJ databases">
        <title>The Genome Sequence of Phytophthora parasitica P1976.</title>
        <authorList>
            <consortium name="The Broad Institute Genomics Platform"/>
            <person name="Russ C."/>
            <person name="Tyler B."/>
            <person name="Panabieres F."/>
            <person name="Shan W."/>
            <person name="Tripathy S."/>
            <person name="Grunwald N."/>
            <person name="Machado M."/>
            <person name="Johnson C.S."/>
            <person name="Walker B."/>
            <person name="Young S."/>
            <person name="Zeng Q."/>
            <person name="Gargeya S."/>
            <person name="Fitzgerald M."/>
            <person name="Haas B."/>
            <person name="Abouelleil A."/>
            <person name="Allen A.W."/>
            <person name="Alvarado L."/>
            <person name="Arachchi H.M."/>
            <person name="Berlin A.M."/>
            <person name="Chapman S.B."/>
            <person name="Gainer-Dewar J."/>
            <person name="Goldberg J."/>
            <person name="Griggs A."/>
            <person name="Gujja S."/>
            <person name="Hansen M."/>
            <person name="Howarth C."/>
            <person name="Imamovic A."/>
            <person name="Ireland A."/>
            <person name="Larimer J."/>
            <person name="McCowan C."/>
            <person name="Murphy C."/>
            <person name="Pearson M."/>
            <person name="Poon T.W."/>
            <person name="Priest M."/>
            <person name="Roberts A."/>
            <person name="Saif S."/>
            <person name="Shea T."/>
            <person name="Sisk P."/>
            <person name="Sykes S."/>
            <person name="Wortman J."/>
            <person name="Nusbaum C."/>
            <person name="Birren B."/>
        </authorList>
    </citation>
    <scope>NUCLEOTIDE SEQUENCE [LARGE SCALE GENOMIC DNA]</scope>
    <source>
        <strain evidence="2 3">P1976</strain>
    </source>
</reference>
<feature type="compositionally biased region" description="Acidic residues" evidence="1">
    <location>
        <begin position="56"/>
        <end position="65"/>
    </location>
</feature>
<dbReference type="EMBL" id="ANJA01002245">
    <property type="protein sequence ID" value="ETO70985.1"/>
    <property type="molecule type" value="Genomic_DNA"/>
</dbReference>
<comment type="caution">
    <text evidence="2">The sequence shown here is derived from an EMBL/GenBank/DDBJ whole genome shotgun (WGS) entry which is preliminary data.</text>
</comment>
<gene>
    <name evidence="2" type="ORF">F444_12609</name>
</gene>
<dbReference type="Proteomes" id="UP000028582">
    <property type="component" value="Unassembled WGS sequence"/>
</dbReference>